<evidence type="ECO:0000313" key="4">
    <source>
        <dbReference type="Proteomes" id="UP001139179"/>
    </source>
</evidence>
<gene>
    <name evidence="3" type="ORF">M3202_12005</name>
</gene>
<dbReference type="EMBL" id="JAMBOL010000010">
    <property type="protein sequence ID" value="MCM3714803.1"/>
    <property type="molecule type" value="Genomic_DNA"/>
</dbReference>
<feature type="transmembrane region" description="Helical" evidence="1">
    <location>
        <begin position="148"/>
        <end position="166"/>
    </location>
</feature>
<dbReference type="Gene3D" id="2.60.480.10">
    <property type="entry name" value="eubacterium ventriosum atcc domain"/>
    <property type="match status" value="1"/>
</dbReference>
<evidence type="ECO:0000313" key="3">
    <source>
        <dbReference type="EMBL" id="MCM3714803.1"/>
    </source>
</evidence>
<keyword evidence="1" id="KW-0812">Transmembrane</keyword>
<dbReference type="RefSeq" id="WP_251223573.1">
    <property type="nucleotide sequence ID" value="NZ_JAMBOL010000010.1"/>
</dbReference>
<sequence length="205" mass="23233">MEREELYLRLKPRISATCNQVLVLRDIAHMNAAETRQAALAGLPLYSISPEDQTHLIIDIIDVTKKIHEVFPHLSIQTVGAPQTIVEIKQAKSALAPVYVVVVWFLLFIGAGLAIMNFHEDVSMRAVHLRIFQLVTGNEAAKPLLLQIPYSIGLGLGMVLFFNHFFRKRLNEEPSPLEVEMFQYQQSLDAYLLHHENKQGKDNGH</sequence>
<evidence type="ECO:0000259" key="2">
    <source>
        <dbReference type="Pfam" id="PF12164"/>
    </source>
</evidence>
<dbReference type="Pfam" id="PF12164">
    <property type="entry name" value="SporV_AA"/>
    <property type="match status" value="1"/>
</dbReference>
<keyword evidence="1" id="KW-1133">Transmembrane helix</keyword>
<proteinExistence type="predicted"/>
<comment type="caution">
    <text evidence="3">The sequence shown here is derived from an EMBL/GenBank/DDBJ whole genome shotgun (WGS) entry which is preliminary data.</text>
</comment>
<accession>A0A9X2IQR1</accession>
<reference evidence="3" key="1">
    <citation type="submission" date="2022-05" db="EMBL/GenBank/DDBJ databases">
        <title>Comparative Genomics of Spacecraft Associated Microbes.</title>
        <authorList>
            <person name="Tran M.T."/>
            <person name="Wright A."/>
            <person name="Seuylemezian A."/>
            <person name="Eisen J."/>
            <person name="Coil D."/>
        </authorList>
    </citation>
    <scope>NUCLEOTIDE SEQUENCE</scope>
    <source>
        <strain evidence="3">214.1.1</strain>
    </source>
</reference>
<dbReference type="AlphaFoldDB" id="A0A9X2IQR1"/>
<dbReference type="InterPro" id="IPR038548">
    <property type="entry name" value="SporV_AA_N_sf"/>
</dbReference>
<keyword evidence="4" id="KW-1185">Reference proteome</keyword>
<name>A0A9X2IQR1_9BACI</name>
<dbReference type="Proteomes" id="UP001139179">
    <property type="component" value="Unassembled WGS sequence"/>
</dbReference>
<feature type="transmembrane region" description="Helical" evidence="1">
    <location>
        <begin position="98"/>
        <end position="118"/>
    </location>
</feature>
<dbReference type="InterPro" id="IPR021997">
    <property type="entry name" value="SporV_AA"/>
</dbReference>
<organism evidence="3 4">
    <name type="scientific">Halalkalibacter oceani</name>
    <dbReference type="NCBI Taxonomy" id="1653776"/>
    <lineage>
        <taxon>Bacteria</taxon>
        <taxon>Bacillati</taxon>
        <taxon>Bacillota</taxon>
        <taxon>Bacilli</taxon>
        <taxon>Bacillales</taxon>
        <taxon>Bacillaceae</taxon>
        <taxon>Halalkalibacter</taxon>
    </lineage>
</organism>
<evidence type="ECO:0000256" key="1">
    <source>
        <dbReference type="SAM" id="Phobius"/>
    </source>
</evidence>
<protein>
    <submittedName>
        <fullName evidence="3">Stage V sporulation protein AA</fullName>
    </submittedName>
</protein>
<feature type="domain" description="Stage V sporulation protein AA" evidence="2">
    <location>
        <begin position="4"/>
        <end position="90"/>
    </location>
</feature>
<keyword evidence="1" id="KW-0472">Membrane</keyword>